<dbReference type="EMBL" id="CP091139">
    <property type="protein sequence ID" value="UUT36753.1"/>
    <property type="molecule type" value="Genomic_DNA"/>
</dbReference>
<feature type="transmembrane region" description="Helical" evidence="1">
    <location>
        <begin position="63"/>
        <end position="83"/>
    </location>
</feature>
<dbReference type="Proteomes" id="UP001054811">
    <property type="component" value="Chromosome"/>
</dbReference>
<feature type="transmembrane region" description="Helical" evidence="1">
    <location>
        <begin position="155"/>
        <end position="179"/>
    </location>
</feature>
<accession>A0ABY5NNI9</accession>
<evidence type="ECO:0008006" key="4">
    <source>
        <dbReference type="Google" id="ProtNLM"/>
    </source>
</evidence>
<keyword evidence="1" id="KW-0812">Transmembrane</keyword>
<reference evidence="2" key="1">
    <citation type="submission" date="2022-01" db="EMBL/GenBank/DDBJ databases">
        <title>Microbacterium eymi and Microbacterium rhizovicinus sp. nov., isolated from the rhizospheric soil of Elymus tsukushiensis, a plant native to the Dokdo Islands, Republic of Korea.</title>
        <authorList>
            <person name="Hwang Y.J."/>
        </authorList>
    </citation>
    <scope>NUCLEOTIDE SEQUENCE</scope>
    <source>
        <strain evidence="2">KUDC0405</strain>
    </source>
</reference>
<feature type="transmembrane region" description="Helical" evidence="1">
    <location>
        <begin position="120"/>
        <end position="143"/>
    </location>
</feature>
<feature type="transmembrane region" description="Helical" evidence="1">
    <location>
        <begin position="95"/>
        <end position="114"/>
    </location>
</feature>
<gene>
    <name evidence="2" type="ORF">L2X98_33965</name>
</gene>
<evidence type="ECO:0000256" key="1">
    <source>
        <dbReference type="SAM" id="Phobius"/>
    </source>
</evidence>
<evidence type="ECO:0000313" key="2">
    <source>
        <dbReference type="EMBL" id="UUT36753.1"/>
    </source>
</evidence>
<feature type="transmembrane region" description="Helical" evidence="1">
    <location>
        <begin position="38"/>
        <end position="57"/>
    </location>
</feature>
<keyword evidence="3" id="KW-1185">Reference proteome</keyword>
<keyword evidence="1" id="KW-1133">Transmembrane helix</keyword>
<dbReference type="RefSeq" id="WP_259613429.1">
    <property type="nucleotide sequence ID" value="NZ_CP091139.2"/>
</dbReference>
<feature type="transmembrane region" description="Helical" evidence="1">
    <location>
        <begin position="191"/>
        <end position="211"/>
    </location>
</feature>
<protein>
    <recommendedName>
        <fullName evidence="4">GGDEF domain-containing protein</fullName>
    </recommendedName>
</protein>
<sequence length="384" mass="40053">MILLDQVTLSAVTALVVVVSGIYFIIETFARRDEGAGRVWSLGFLGAMLTSLSYMVWAADPAITWGVVIGNGTFVAGTGCMWLGCRRFNARRMTVTALVVGVAAVGASVAVLAAGPEGGAWAGALWMFVCLMVFAGLGAGESLRGEMGRYRTARALAAVLGLQSLFYVGRTIVALLAGFDSPLFQTMFGTAVTSVLTVILTIVALVVTSVLRADRAVDRGPLLTASVSLLGTEGVLPHGSFLRLLDQALARASGRGEQIAVIAVRVEDLPQIASAFGAETARAVAEACRASVVRNVPALALVGEDGRSGLLLALRALSEPDARRQGAIVSRGLVDDLGGVSGASSPWWASASGCPGRAPRTRTRWWPWHVRPLVAPPTPSGPRS</sequence>
<keyword evidence="1" id="KW-0472">Membrane</keyword>
<proteinExistence type="predicted"/>
<name>A0ABY5NNI9_9MICO</name>
<evidence type="ECO:0000313" key="3">
    <source>
        <dbReference type="Proteomes" id="UP001054811"/>
    </source>
</evidence>
<feature type="transmembrane region" description="Helical" evidence="1">
    <location>
        <begin position="6"/>
        <end position="26"/>
    </location>
</feature>
<organism evidence="2 3">
    <name type="scientific">Microbacterium elymi</name>
    <dbReference type="NCBI Taxonomy" id="2909587"/>
    <lineage>
        <taxon>Bacteria</taxon>
        <taxon>Bacillati</taxon>
        <taxon>Actinomycetota</taxon>
        <taxon>Actinomycetes</taxon>
        <taxon>Micrococcales</taxon>
        <taxon>Microbacteriaceae</taxon>
        <taxon>Microbacterium</taxon>
    </lineage>
</organism>